<name>A0ACC3YSN9_COLTU</name>
<evidence type="ECO:0000313" key="1">
    <source>
        <dbReference type="EMBL" id="KAL0934945.1"/>
    </source>
</evidence>
<comment type="caution">
    <text evidence="1">The sequence shown here is derived from an EMBL/GenBank/DDBJ whole genome shotgun (WGS) entry which is preliminary data.</text>
</comment>
<protein>
    <submittedName>
        <fullName evidence="1">Guanyl-specific ribonuclease N1</fullName>
    </submittedName>
</protein>
<dbReference type="Proteomes" id="UP000805649">
    <property type="component" value="Unassembled WGS sequence"/>
</dbReference>
<reference evidence="1 2" key="1">
    <citation type="journal article" date="2020" name="Phytopathology">
        <title>Genome Sequence Resources of Colletotrichum truncatum, C. plurivorum, C. musicola, and C. sojae: Four Species Pathogenic to Soybean (Glycine max).</title>
        <authorList>
            <person name="Rogerio F."/>
            <person name="Boufleur T.R."/>
            <person name="Ciampi-Guillardi M."/>
            <person name="Sukno S.A."/>
            <person name="Thon M.R."/>
            <person name="Massola Junior N.S."/>
            <person name="Baroncelli R."/>
        </authorList>
    </citation>
    <scope>NUCLEOTIDE SEQUENCE [LARGE SCALE GENOMIC DNA]</scope>
    <source>
        <strain evidence="1 2">CMES1059</strain>
    </source>
</reference>
<proteinExistence type="predicted"/>
<gene>
    <name evidence="1" type="ORF">CTRU02_209536</name>
</gene>
<evidence type="ECO:0000313" key="2">
    <source>
        <dbReference type="Proteomes" id="UP000805649"/>
    </source>
</evidence>
<dbReference type="EMBL" id="VUJX02000006">
    <property type="protein sequence ID" value="KAL0934945.1"/>
    <property type="molecule type" value="Genomic_DNA"/>
</dbReference>
<organism evidence="1 2">
    <name type="scientific">Colletotrichum truncatum</name>
    <name type="common">Anthracnose fungus</name>
    <name type="synonym">Colletotrichum capsici</name>
    <dbReference type="NCBI Taxonomy" id="5467"/>
    <lineage>
        <taxon>Eukaryota</taxon>
        <taxon>Fungi</taxon>
        <taxon>Dikarya</taxon>
        <taxon>Ascomycota</taxon>
        <taxon>Pezizomycotina</taxon>
        <taxon>Sordariomycetes</taxon>
        <taxon>Hypocreomycetidae</taxon>
        <taxon>Glomerellales</taxon>
        <taxon>Glomerellaceae</taxon>
        <taxon>Colletotrichum</taxon>
        <taxon>Colletotrichum truncatum species complex</taxon>
    </lineage>
</organism>
<accession>A0ACC3YSN9</accession>
<sequence length="178" mass="18569">MVSFKSTLVLGLCAVLTAANPIALDKRQGTNSIESVTCGTTKYSRKQLNEATAEGCRLYAANQQLGTSQYPHRFNNREGLVFATSGPYQEFPILSSGNYTGRAPGADRVVFNPSYQGSCVYVGAMTHTGAAERNGFLACNATNSKSSGSDGKSAASGLTVSGPVSYILPVLSLLAIAA</sequence>
<keyword evidence="2" id="KW-1185">Reference proteome</keyword>